<organism evidence="1 2">
    <name type="scientific">Entomophthora muscae</name>
    <dbReference type="NCBI Taxonomy" id="34485"/>
    <lineage>
        <taxon>Eukaryota</taxon>
        <taxon>Fungi</taxon>
        <taxon>Fungi incertae sedis</taxon>
        <taxon>Zoopagomycota</taxon>
        <taxon>Entomophthoromycotina</taxon>
        <taxon>Entomophthoromycetes</taxon>
        <taxon>Entomophthorales</taxon>
        <taxon>Entomophthoraceae</taxon>
        <taxon>Entomophthora</taxon>
    </lineage>
</organism>
<keyword evidence="2" id="KW-1185">Reference proteome</keyword>
<gene>
    <name evidence="1" type="ORF">DSO57_1031031</name>
</gene>
<comment type="caution">
    <text evidence="1">The sequence shown here is derived from an EMBL/GenBank/DDBJ whole genome shotgun (WGS) entry which is preliminary data.</text>
</comment>
<accession>A0ACC2S2M8</accession>
<protein>
    <submittedName>
        <fullName evidence="1">Uncharacterized protein</fullName>
    </submittedName>
</protein>
<proteinExistence type="predicted"/>
<evidence type="ECO:0000313" key="2">
    <source>
        <dbReference type="Proteomes" id="UP001165960"/>
    </source>
</evidence>
<reference evidence="1" key="1">
    <citation type="submission" date="2022-04" db="EMBL/GenBank/DDBJ databases">
        <title>Genome of the entomopathogenic fungus Entomophthora muscae.</title>
        <authorList>
            <person name="Elya C."/>
            <person name="Lovett B.R."/>
            <person name="Lee E."/>
            <person name="Macias A.M."/>
            <person name="Hajek A.E."/>
            <person name="De Bivort B.L."/>
            <person name="Kasson M.T."/>
            <person name="De Fine Licht H.H."/>
            <person name="Stajich J.E."/>
        </authorList>
    </citation>
    <scope>NUCLEOTIDE SEQUENCE</scope>
    <source>
        <strain evidence="1">Berkeley</strain>
    </source>
</reference>
<dbReference type="EMBL" id="QTSX02005899">
    <property type="protein sequence ID" value="KAJ9056626.1"/>
    <property type="molecule type" value="Genomic_DNA"/>
</dbReference>
<evidence type="ECO:0000313" key="1">
    <source>
        <dbReference type="EMBL" id="KAJ9056626.1"/>
    </source>
</evidence>
<sequence>MISSLGFCCFCISLRLGCIILALLQIVRSLLFSVLLGVLLYNGHLYAVAGLGVFVFVLVMGVQGLKGSLEREERGVRVLSRIFLGHLIGYASLFCSQLAFSIYYRTQVCHPRDTVVCKVLNHLGIAMVVTMTMFIIEFYFFLVARSYANVLQKGSHFDDIHSLELAEPLLDDDK</sequence>
<dbReference type="Proteomes" id="UP001165960">
    <property type="component" value="Unassembled WGS sequence"/>
</dbReference>
<name>A0ACC2S2M8_9FUNG</name>